<dbReference type="Pfam" id="PF17255">
    <property type="entry name" value="EbsA"/>
    <property type="match status" value="1"/>
</dbReference>
<sequence>MVTQERRFLYQPSPLVSIINWSWTVIIFLLGAIFWLEITHFQWITLAFFLVFAFTCWAEIHFRNIVIQADTLIIKKLINQRGQKIKFAQISNVTTTKRRLGFVAKGKIYNFILPPNSVIELEMIIRNSNNESEVM</sequence>
<proteinExistence type="predicted"/>
<dbReference type="EMBL" id="PUFO01000061">
    <property type="protein sequence ID" value="TDG76220.1"/>
    <property type="molecule type" value="Genomic_DNA"/>
</dbReference>
<dbReference type="STRING" id="1122149.FD44_GL001914"/>
<comment type="caution">
    <text evidence="2">The sequence shown here is derived from an EMBL/GenBank/DDBJ whole genome shotgun (WGS) entry which is preliminary data.</text>
</comment>
<dbReference type="OrthoDB" id="2249688at2"/>
<keyword evidence="1" id="KW-1133">Transmembrane helix</keyword>
<feature type="transmembrane region" description="Helical" evidence="1">
    <location>
        <begin position="41"/>
        <end position="60"/>
    </location>
</feature>
<gene>
    <name evidence="2" type="ORF">C5L31_000833</name>
</gene>
<dbReference type="RefSeq" id="WP_010619830.1">
    <property type="nucleotide sequence ID" value="NZ_PUFO01000061.1"/>
</dbReference>
<keyword evidence="3" id="KW-1185">Reference proteome</keyword>
<reference evidence="2 3" key="1">
    <citation type="journal article" date="2019" name="Appl. Microbiol. Biotechnol.">
        <title>Uncovering carbohydrate metabolism through a genotype-phenotype association study of 56 lactic acid bacteria genomes.</title>
        <authorList>
            <person name="Buron-Moles G."/>
            <person name="Chailyan A."/>
            <person name="Dolejs I."/>
            <person name="Forster J."/>
            <person name="Miks M.H."/>
        </authorList>
    </citation>
    <scope>NUCLEOTIDE SEQUENCE [LARGE SCALE GENOMIC DNA]</scope>
    <source>
        <strain evidence="2 3">ATCC 49373</strain>
    </source>
</reference>
<keyword evidence="1" id="KW-0472">Membrane</keyword>
<protein>
    <recommendedName>
        <fullName evidence="4">Pore-forming protein</fullName>
    </recommendedName>
</protein>
<evidence type="ECO:0000313" key="3">
    <source>
        <dbReference type="Proteomes" id="UP000294854"/>
    </source>
</evidence>
<dbReference type="AlphaFoldDB" id="A0A4R5NLW9"/>
<dbReference type="Proteomes" id="UP000294854">
    <property type="component" value="Unassembled WGS sequence"/>
</dbReference>
<evidence type="ECO:0008006" key="4">
    <source>
        <dbReference type="Google" id="ProtNLM"/>
    </source>
</evidence>
<evidence type="ECO:0000256" key="1">
    <source>
        <dbReference type="SAM" id="Phobius"/>
    </source>
</evidence>
<name>A0A4R5NLW9_9LACO</name>
<dbReference type="InterPro" id="IPR020215">
    <property type="entry name" value="EbsA-like"/>
</dbReference>
<evidence type="ECO:0000313" key="2">
    <source>
        <dbReference type="EMBL" id="TDG76220.1"/>
    </source>
</evidence>
<keyword evidence="1" id="KW-0812">Transmembrane</keyword>
<feature type="transmembrane region" description="Helical" evidence="1">
    <location>
        <begin position="12"/>
        <end position="35"/>
    </location>
</feature>
<accession>A0A4R5NLW9</accession>
<organism evidence="2 3">
    <name type="scientific">Secundilactobacillus malefermentans</name>
    <dbReference type="NCBI Taxonomy" id="176292"/>
    <lineage>
        <taxon>Bacteria</taxon>
        <taxon>Bacillati</taxon>
        <taxon>Bacillota</taxon>
        <taxon>Bacilli</taxon>
        <taxon>Lactobacillales</taxon>
        <taxon>Lactobacillaceae</taxon>
        <taxon>Secundilactobacillus</taxon>
    </lineage>
</organism>